<sequence length="130" mass="14886">MMGDKEFIILNDGTPTHSSFSYNTSEALDISITSADIFPQCTWSVQDHIESDHFPILIEFNKRQRVFQGAMSFFQFLRSFLQPPTKEISLSLGVATEYQTWLLEEMKLQLSLFLTTSQEMAGSTTKFEGR</sequence>
<dbReference type="AlphaFoldDB" id="A0A8X6IZU4"/>
<evidence type="ECO:0008006" key="3">
    <source>
        <dbReference type="Google" id="ProtNLM"/>
    </source>
</evidence>
<evidence type="ECO:0000313" key="2">
    <source>
        <dbReference type="Proteomes" id="UP000886998"/>
    </source>
</evidence>
<dbReference type="Proteomes" id="UP000886998">
    <property type="component" value="Unassembled WGS sequence"/>
</dbReference>
<keyword evidence="2" id="KW-1185">Reference proteome</keyword>
<comment type="caution">
    <text evidence="1">The sequence shown here is derived from an EMBL/GenBank/DDBJ whole genome shotgun (WGS) entry which is preliminary data.</text>
</comment>
<dbReference type="Gene3D" id="3.60.10.10">
    <property type="entry name" value="Endonuclease/exonuclease/phosphatase"/>
    <property type="match status" value="1"/>
</dbReference>
<dbReference type="InterPro" id="IPR036691">
    <property type="entry name" value="Endo/exonu/phosph_ase_sf"/>
</dbReference>
<organism evidence="1 2">
    <name type="scientific">Trichonephila inaurata madagascariensis</name>
    <dbReference type="NCBI Taxonomy" id="2747483"/>
    <lineage>
        <taxon>Eukaryota</taxon>
        <taxon>Metazoa</taxon>
        <taxon>Ecdysozoa</taxon>
        <taxon>Arthropoda</taxon>
        <taxon>Chelicerata</taxon>
        <taxon>Arachnida</taxon>
        <taxon>Araneae</taxon>
        <taxon>Araneomorphae</taxon>
        <taxon>Entelegynae</taxon>
        <taxon>Araneoidea</taxon>
        <taxon>Nephilidae</taxon>
        <taxon>Trichonephila</taxon>
        <taxon>Trichonephila inaurata</taxon>
    </lineage>
</organism>
<dbReference type="SUPFAM" id="SSF56219">
    <property type="entry name" value="DNase I-like"/>
    <property type="match status" value="1"/>
</dbReference>
<name>A0A8X6IZU4_9ARAC</name>
<reference evidence="1" key="1">
    <citation type="submission" date="2020-08" db="EMBL/GenBank/DDBJ databases">
        <title>Multicomponent nature underlies the extraordinary mechanical properties of spider dragline silk.</title>
        <authorList>
            <person name="Kono N."/>
            <person name="Nakamura H."/>
            <person name="Mori M."/>
            <person name="Yoshida Y."/>
            <person name="Ohtoshi R."/>
            <person name="Malay A.D."/>
            <person name="Moran D.A.P."/>
            <person name="Tomita M."/>
            <person name="Numata K."/>
            <person name="Arakawa K."/>
        </authorList>
    </citation>
    <scope>NUCLEOTIDE SEQUENCE</scope>
</reference>
<dbReference type="EMBL" id="BMAV01028248">
    <property type="protein sequence ID" value="GFS66624.1"/>
    <property type="molecule type" value="Genomic_DNA"/>
</dbReference>
<dbReference type="OrthoDB" id="6434725at2759"/>
<accession>A0A8X6IZU4</accession>
<protein>
    <recommendedName>
        <fullName evidence="3">Endonuclease/exonuclease/phosphatase domain-containing protein</fullName>
    </recommendedName>
</protein>
<evidence type="ECO:0000313" key="1">
    <source>
        <dbReference type="EMBL" id="GFS66624.1"/>
    </source>
</evidence>
<gene>
    <name evidence="1" type="primary">AVEN_31417_1</name>
    <name evidence="1" type="ORF">TNIN_138321</name>
</gene>
<proteinExistence type="predicted"/>